<dbReference type="KEGG" id="nou:Natoc_2803"/>
<dbReference type="eggNOG" id="arCOG11311">
    <property type="taxonomic scope" value="Archaea"/>
</dbReference>
<proteinExistence type="predicted"/>
<keyword evidence="3" id="KW-1185">Reference proteome</keyword>
<feature type="region of interest" description="Disordered" evidence="1">
    <location>
        <begin position="1"/>
        <end position="39"/>
    </location>
</feature>
<dbReference type="HOGENOM" id="CLU_217429_0_0_2"/>
<evidence type="ECO:0000256" key="1">
    <source>
        <dbReference type="SAM" id="MobiDB-lite"/>
    </source>
</evidence>
<accession>L0JZT1</accession>
<dbReference type="STRING" id="694430.Natoc_2803"/>
<sequence length="39" mass="4103">MAATNPSARESDPADPGLGMAHLTVVPTNFRSESDDSEE</sequence>
<evidence type="ECO:0000313" key="2">
    <source>
        <dbReference type="EMBL" id="AGB38562.1"/>
    </source>
</evidence>
<name>L0JZT1_9EURY</name>
<gene>
    <name evidence="2" type="ORF">Natoc_2803</name>
</gene>
<dbReference type="Proteomes" id="UP000010878">
    <property type="component" value="Chromosome"/>
</dbReference>
<dbReference type="EMBL" id="CP003929">
    <property type="protein sequence ID" value="AGB38562.1"/>
    <property type="molecule type" value="Genomic_DNA"/>
</dbReference>
<protein>
    <submittedName>
        <fullName evidence="2">Uncharacterized protein</fullName>
    </submittedName>
</protein>
<evidence type="ECO:0000313" key="3">
    <source>
        <dbReference type="Proteomes" id="UP000010878"/>
    </source>
</evidence>
<organism evidence="2 3">
    <name type="scientific">Natronococcus occultus SP4</name>
    <dbReference type="NCBI Taxonomy" id="694430"/>
    <lineage>
        <taxon>Archaea</taxon>
        <taxon>Methanobacteriati</taxon>
        <taxon>Methanobacteriota</taxon>
        <taxon>Stenosarchaea group</taxon>
        <taxon>Halobacteria</taxon>
        <taxon>Halobacteriales</taxon>
        <taxon>Natrialbaceae</taxon>
        <taxon>Natronococcus</taxon>
    </lineage>
</organism>
<dbReference type="AlphaFoldDB" id="L0JZT1"/>
<reference evidence="2 3" key="1">
    <citation type="submission" date="2012-11" db="EMBL/GenBank/DDBJ databases">
        <title>FINISHED of Natronococcus occultus SP4, DSM 3396.</title>
        <authorList>
            <consortium name="DOE Joint Genome Institute"/>
            <person name="Eisen J."/>
            <person name="Huntemann M."/>
            <person name="Wei C.-L."/>
            <person name="Han J."/>
            <person name="Detter J.C."/>
            <person name="Han C."/>
            <person name="Tapia R."/>
            <person name="Chen A."/>
            <person name="Kyrpides N."/>
            <person name="Mavromatis K."/>
            <person name="Markowitz V."/>
            <person name="Szeto E."/>
            <person name="Ivanova N."/>
            <person name="Mikhailova N."/>
            <person name="Ovchinnikova G."/>
            <person name="Pagani I."/>
            <person name="Pati A."/>
            <person name="Goodwin L."/>
            <person name="Nordberg H.P."/>
            <person name="Cantor M.N."/>
            <person name="Hua S.X."/>
            <person name="Woyke T."/>
            <person name="Eisen J."/>
            <person name="Klenk H.-P."/>
            <person name="Klenk H.-P."/>
        </authorList>
    </citation>
    <scope>NUCLEOTIDE SEQUENCE [LARGE SCALE GENOMIC DNA]</scope>
    <source>
        <strain evidence="2 3">SP4</strain>
    </source>
</reference>